<protein>
    <submittedName>
        <fullName evidence="2">Uncharacterized protein</fullName>
    </submittedName>
</protein>
<accession>A0A915J6F5</accession>
<dbReference type="Proteomes" id="UP000887565">
    <property type="component" value="Unplaced"/>
</dbReference>
<evidence type="ECO:0000313" key="2">
    <source>
        <dbReference type="WBParaSite" id="nRc.2.0.1.t21359-RA"/>
    </source>
</evidence>
<proteinExistence type="predicted"/>
<name>A0A915J6F5_ROMCU</name>
<sequence>MVDDRLIGIFRVFLHENITPTHFPIAAKGYGQFAPSDSHLMKKYNGVVIPHDWATNFILNLEKSRGWVVAFEYGIGSVVR</sequence>
<reference evidence="2" key="1">
    <citation type="submission" date="2022-11" db="UniProtKB">
        <authorList>
            <consortium name="WormBaseParasite"/>
        </authorList>
    </citation>
    <scope>IDENTIFICATION</scope>
</reference>
<dbReference type="WBParaSite" id="nRc.2.0.1.t21359-RA">
    <property type="protein sequence ID" value="nRc.2.0.1.t21359-RA"/>
    <property type="gene ID" value="nRc.2.0.1.g21359"/>
</dbReference>
<dbReference type="AlphaFoldDB" id="A0A915J6F5"/>
<organism evidence="1 2">
    <name type="scientific">Romanomermis culicivorax</name>
    <name type="common">Nematode worm</name>
    <dbReference type="NCBI Taxonomy" id="13658"/>
    <lineage>
        <taxon>Eukaryota</taxon>
        <taxon>Metazoa</taxon>
        <taxon>Ecdysozoa</taxon>
        <taxon>Nematoda</taxon>
        <taxon>Enoplea</taxon>
        <taxon>Dorylaimia</taxon>
        <taxon>Mermithida</taxon>
        <taxon>Mermithoidea</taxon>
        <taxon>Mermithidae</taxon>
        <taxon>Romanomermis</taxon>
    </lineage>
</organism>
<keyword evidence="1" id="KW-1185">Reference proteome</keyword>
<evidence type="ECO:0000313" key="1">
    <source>
        <dbReference type="Proteomes" id="UP000887565"/>
    </source>
</evidence>